<accession>A0A450W675</accession>
<organism evidence="1">
    <name type="scientific">Candidatus Kentrum sp. LPFa</name>
    <dbReference type="NCBI Taxonomy" id="2126335"/>
    <lineage>
        <taxon>Bacteria</taxon>
        <taxon>Pseudomonadati</taxon>
        <taxon>Pseudomonadota</taxon>
        <taxon>Gammaproteobacteria</taxon>
        <taxon>Candidatus Kentrum</taxon>
    </lineage>
</organism>
<protein>
    <submittedName>
        <fullName evidence="1">Uncharacterized protein</fullName>
    </submittedName>
</protein>
<dbReference type="AlphaFoldDB" id="A0A450W675"/>
<name>A0A450W675_9GAMM</name>
<dbReference type="EMBL" id="CAADFK010000037">
    <property type="protein sequence ID" value="VFK12544.1"/>
    <property type="molecule type" value="Genomic_DNA"/>
</dbReference>
<evidence type="ECO:0000313" key="1">
    <source>
        <dbReference type="EMBL" id="VFK12544.1"/>
    </source>
</evidence>
<reference evidence="1" key="1">
    <citation type="submission" date="2019-02" db="EMBL/GenBank/DDBJ databases">
        <authorList>
            <person name="Gruber-Vodicka R. H."/>
            <person name="Seah K. B. B."/>
        </authorList>
    </citation>
    <scope>NUCLEOTIDE SEQUENCE</scope>
    <source>
        <strain evidence="1">BECK_S313</strain>
    </source>
</reference>
<gene>
    <name evidence="1" type="ORF">BECKLPF1236B_GA0070989_103715</name>
</gene>
<proteinExistence type="predicted"/>
<sequence>MAKGRRAMDISRRSRAMGDAVYGAIRPRTERSRGGIFCFEDAANAKDFSLGLEMTREVVKMTMVPVSARPGWDDRKSGAVCFESSGEINE</sequence>